<dbReference type="SUPFAM" id="SSF47384">
    <property type="entry name" value="Homodimeric domain of signal transducing histidine kinase"/>
    <property type="match status" value="1"/>
</dbReference>
<protein>
    <recommendedName>
        <fullName evidence="3">histidine kinase</fullName>
        <ecNumber evidence="3">2.7.13.3</ecNumber>
    </recommendedName>
</protein>
<dbReference type="Pfam" id="PF00512">
    <property type="entry name" value="HisKA"/>
    <property type="match status" value="1"/>
</dbReference>
<evidence type="ECO:0000256" key="6">
    <source>
        <dbReference type="ARBA" id="ARBA00022692"/>
    </source>
</evidence>
<dbReference type="EMBL" id="AP019810">
    <property type="protein sequence ID" value="BBM15843.1"/>
    <property type="molecule type" value="Genomic_DNA"/>
</dbReference>
<keyword evidence="9 10" id="KW-0472">Membrane</keyword>
<evidence type="ECO:0000256" key="2">
    <source>
        <dbReference type="ARBA" id="ARBA00004141"/>
    </source>
</evidence>
<evidence type="ECO:0000256" key="10">
    <source>
        <dbReference type="SAM" id="Phobius"/>
    </source>
</evidence>
<dbReference type="GO" id="GO:0000155">
    <property type="term" value="F:phosphorelay sensor kinase activity"/>
    <property type="evidence" value="ECO:0007669"/>
    <property type="project" value="InterPro"/>
</dbReference>
<keyword evidence="8 10" id="KW-1133">Transmembrane helix</keyword>
<dbReference type="PROSITE" id="PS50885">
    <property type="entry name" value="HAMP"/>
    <property type="match status" value="1"/>
</dbReference>
<evidence type="ECO:0000313" key="12">
    <source>
        <dbReference type="EMBL" id="BBM15843.1"/>
    </source>
</evidence>
<dbReference type="EC" id="2.7.13.3" evidence="3"/>
<feature type="transmembrane region" description="Helical" evidence="10">
    <location>
        <begin position="21"/>
        <end position="41"/>
    </location>
</feature>
<dbReference type="SMART" id="SM00304">
    <property type="entry name" value="HAMP"/>
    <property type="match status" value="1"/>
</dbReference>
<evidence type="ECO:0000256" key="8">
    <source>
        <dbReference type="ARBA" id="ARBA00022989"/>
    </source>
</evidence>
<gene>
    <name evidence="12" type="ORF">EM151A_2664</name>
</gene>
<evidence type="ECO:0000259" key="11">
    <source>
        <dbReference type="PROSITE" id="PS50885"/>
    </source>
</evidence>
<comment type="subcellular location">
    <subcellularLocation>
        <location evidence="2">Membrane</location>
        <topology evidence="2">Multi-pass membrane protein</topology>
    </subcellularLocation>
</comment>
<dbReference type="InterPro" id="IPR003660">
    <property type="entry name" value="HAMP_dom"/>
</dbReference>
<evidence type="ECO:0000256" key="9">
    <source>
        <dbReference type="ARBA" id="ARBA00023136"/>
    </source>
</evidence>
<keyword evidence="4" id="KW-0597">Phosphoprotein</keyword>
<dbReference type="Gene3D" id="1.10.287.130">
    <property type="match status" value="1"/>
</dbReference>
<dbReference type="InterPro" id="IPR050398">
    <property type="entry name" value="HssS/ArlS-like"/>
</dbReference>
<proteinExistence type="predicted"/>
<dbReference type="Pfam" id="PF00672">
    <property type="entry name" value="HAMP"/>
    <property type="match status" value="1"/>
</dbReference>
<evidence type="ECO:0000256" key="1">
    <source>
        <dbReference type="ARBA" id="ARBA00000085"/>
    </source>
</evidence>
<evidence type="ECO:0000256" key="3">
    <source>
        <dbReference type="ARBA" id="ARBA00012438"/>
    </source>
</evidence>
<dbReference type="CDD" id="cd00082">
    <property type="entry name" value="HisKA"/>
    <property type="match status" value="1"/>
</dbReference>
<sequence>MSNYNQTEKRELKGPSLTIKWAFASSFFIFVVFTIFAVITYKSSINLIVAKERANVEHTISEAASRLSNSDEELTLINAYRNLTNADQTGGTGDDTAVIEGNLMKIDSFISELGQASMDLYVYDLDEKLIFKTHEKSRSLIQTTRKIPTIVTLDGKTGFLSIQPIYSKQTREKIGYTQTFYELSSFYDIRNNLLLTLIVLEIVSLILSSILGFFLSSYFLKPLKVLRDTMDTIRKDPQSDIHMPEIDTDDELADLAEIFNEMLDRMRLYIEQQEQFVEDVSHELRTPVAIIEGHLSLLNRWGKMIPKF</sequence>
<dbReference type="GO" id="GO:0016020">
    <property type="term" value="C:membrane"/>
    <property type="evidence" value="ECO:0007669"/>
    <property type="project" value="UniProtKB-SubCell"/>
</dbReference>
<keyword evidence="5" id="KW-0808">Transferase</keyword>
<comment type="catalytic activity">
    <reaction evidence="1">
        <text>ATP + protein L-histidine = ADP + protein N-phospho-L-histidine.</text>
        <dbReference type="EC" id="2.7.13.3"/>
    </reaction>
</comment>
<name>A0AAI8RBU8_ENTMU</name>
<dbReference type="AlphaFoldDB" id="A0AAI8RBU8"/>
<keyword evidence="6 10" id="KW-0812">Transmembrane</keyword>
<evidence type="ECO:0000256" key="4">
    <source>
        <dbReference type="ARBA" id="ARBA00022553"/>
    </source>
</evidence>
<organism evidence="12 13">
    <name type="scientific">Enterococcus mundtii</name>
    <dbReference type="NCBI Taxonomy" id="53346"/>
    <lineage>
        <taxon>Bacteria</taxon>
        <taxon>Bacillati</taxon>
        <taxon>Bacillota</taxon>
        <taxon>Bacilli</taxon>
        <taxon>Lactobacillales</taxon>
        <taxon>Enterococcaceae</taxon>
        <taxon>Enterococcus</taxon>
    </lineage>
</organism>
<dbReference type="Gene3D" id="6.10.340.10">
    <property type="match status" value="1"/>
</dbReference>
<evidence type="ECO:0000313" key="13">
    <source>
        <dbReference type="Proteomes" id="UP000509460"/>
    </source>
</evidence>
<dbReference type="Pfam" id="PF18719">
    <property type="entry name" value="ArlS_N"/>
    <property type="match status" value="1"/>
</dbReference>
<dbReference type="PANTHER" id="PTHR45528:SF12">
    <property type="entry name" value="SENSOR HISTIDINE KINASE ARSS"/>
    <property type="match status" value="1"/>
</dbReference>
<dbReference type="PANTHER" id="PTHR45528">
    <property type="entry name" value="SENSOR HISTIDINE KINASE CPXA"/>
    <property type="match status" value="1"/>
</dbReference>
<dbReference type="InterPro" id="IPR041610">
    <property type="entry name" value="ArlS_N"/>
</dbReference>
<dbReference type="SUPFAM" id="SSF158472">
    <property type="entry name" value="HAMP domain-like"/>
    <property type="match status" value="1"/>
</dbReference>
<dbReference type="Proteomes" id="UP000509460">
    <property type="component" value="Chromosome"/>
</dbReference>
<evidence type="ECO:0000256" key="7">
    <source>
        <dbReference type="ARBA" id="ARBA00022777"/>
    </source>
</evidence>
<evidence type="ECO:0000256" key="5">
    <source>
        <dbReference type="ARBA" id="ARBA00022679"/>
    </source>
</evidence>
<feature type="domain" description="HAMP" evidence="11">
    <location>
        <begin position="217"/>
        <end position="271"/>
    </location>
</feature>
<feature type="transmembrane region" description="Helical" evidence="10">
    <location>
        <begin position="193"/>
        <end position="220"/>
    </location>
</feature>
<dbReference type="InterPro" id="IPR036097">
    <property type="entry name" value="HisK_dim/P_sf"/>
</dbReference>
<reference evidence="12 13" key="1">
    <citation type="submission" date="2019-07" db="EMBL/GenBank/DDBJ databases">
        <title>antibiotic susceptibility of plant-derived lactic acid bacteria.</title>
        <authorList>
            <person name="Sugiyama M."/>
            <person name="Noda M."/>
        </authorList>
    </citation>
    <scope>NUCLEOTIDE SEQUENCE [LARGE SCALE GENOMIC DNA]</scope>
    <source>
        <strain evidence="12 13">15-1A</strain>
    </source>
</reference>
<dbReference type="InterPro" id="IPR003661">
    <property type="entry name" value="HisK_dim/P_dom"/>
</dbReference>
<dbReference type="CDD" id="cd06225">
    <property type="entry name" value="HAMP"/>
    <property type="match status" value="1"/>
</dbReference>
<keyword evidence="7 12" id="KW-0418">Kinase</keyword>
<accession>A0AAI8RBU8</accession>